<dbReference type="InterPro" id="IPR027417">
    <property type="entry name" value="P-loop_NTPase"/>
</dbReference>
<evidence type="ECO:0000256" key="6">
    <source>
        <dbReference type="ARBA" id="ARBA00022967"/>
    </source>
</evidence>
<keyword evidence="3" id="KW-1003">Cell membrane</keyword>
<dbReference type="InterPro" id="IPR050086">
    <property type="entry name" value="MetN_ABC_transporter-like"/>
</dbReference>
<dbReference type="GO" id="GO:0016887">
    <property type="term" value="F:ATP hydrolysis activity"/>
    <property type="evidence" value="ECO:0007669"/>
    <property type="project" value="InterPro"/>
</dbReference>
<keyword evidence="8" id="KW-0472">Membrane</keyword>
<evidence type="ECO:0000313" key="10">
    <source>
        <dbReference type="EMBL" id="RFZ80543.1"/>
    </source>
</evidence>
<name>A0A3E2NHX6_9FIRM</name>
<evidence type="ECO:0000256" key="5">
    <source>
        <dbReference type="ARBA" id="ARBA00022840"/>
    </source>
</evidence>
<evidence type="ECO:0000256" key="7">
    <source>
        <dbReference type="ARBA" id="ARBA00022970"/>
    </source>
</evidence>
<dbReference type="GO" id="GO:0005886">
    <property type="term" value="C:plasma membrane"/>
    <property type="evidence" value="ECO:0007669"/>
    <property type="project" value="UniProtKB-ARBA"/>
</dbReference>
<dbReference type="RefSeq" id="WP_117415434.1">
    <property type="nucleotide sequence ID" value="NZ_QOHO01000009.1"/>
</dbReference>
<dbReference type="InterPro" id="IPR003439">
    <property type="entry name" value="ABC_transporter-like_ATP-bd"/>
</dbReference>
<dbReference type="Gene3D" id="3.40.50.300">
    <property type="entry name" value="P-loop containing nucleotide triphosphate hydrolases"/>
    <property type="match status" value="1"/>
</dbReference>
<feature type="domain" description="ABC transporter" evidence="9">
    <location>
        <begin position="2"/>
        <end position="237"/>
    </location>
</feature>
<gene>
    <name evidence="10" type="ORF">DS742_02335</name>
</gene>
<keyword evidence="5 10" id="KW-0067">ATP-binding</keyword>
<dbReference type="SMART" id="SM00382">
    <property type="entry name" value="AAA"/>
    <property type="match status" value="1"/>
</dbReference>
<evidence type="ECO:0000313" key="11">
    <source>
        <dbReference type="Proteomes" id="UP000260680"/>
    </source>
</evidence>
<keyword evidence="7" id="KW-0029">Amino-acid transport</keyword>
<dbReference type="PANTHER" id="PTHR43166">
    <property type="entry name" value="AMINO ACID IMPORT ATP-BINDING PROTEIN"/>
    <property type="match status" value="1"/>
</dbReference>
<accession>A0A3E2NHX6</accession>
<keyword evidence="6" id="KW-1278">Translocase</keyword>
<dbReference type="AlphaFoldDB" id="A0A3E2NHX6"/>
<comment type="similarity">
    <text evidence="1">Belongs to the ABC transporter superfamily.</text>
</comment>
<comment type="caution">
    <text evidence="10">The sequence shown here is derived from an EMBL/GenBank/DDBJ whole genome shotgun (WGS) entry which is preliminary data.</text>
</comment>
<organism evidence="10 11">
    <name type="scientific">Lacrimispora amygdalina</name>
    <dbReference type="NCBI Taxonomy" id="253257"/>
    <lineage>
        <taxon>Bacteria</taxon>
        <taxon>Bacillati</taxon>
        <taxon>Bacillota</taxon>
        <taxon>Clostridia</taxon>
        <taxon>Lachnospirales</taxon>
        <taxon>Lachnospiraceae</taxon>
        <taxon>Lacrimispora</taxon>
    </lineage>
</organism>
<dbReference type="FunFam" id="3.40.50.300:FF:000056">
    <property type="entry name" value="Cell division ATP-binding protein FtsE"/>
    <property type="match status" value="1"/>
</dbReference>
<dbReference type="PROSITE" id="PS50893">
    <property type="entry name" value="ABC_TRANSPORTER_2"/>
    <property type="match status" value="1"/>
</dbReference>
<dbReference type="EMBL" id="QOHO01000009">
    <property type="protein sequence ID" value="RFZ80543.1"/>
    <property type="molecule type" value="Genomic_DNA"/>
</dbReference>
<keyword evidence="2" id="KW-0813">Transport</keyword>
<evidence type="ECO:0000256" key="4">
    <source>
        <dbReference type="ARBA" id="ARBA00022741"/>
    </source>
</evidence>
<dbReference type="GO" id="GO:0005524">
    <property type="term" value="F:ATP binding"/>
    <property type="evidence" value="ECO:0007669"/>
    <property type="project" value="UniProtKB-KW"/>
</dbReference>
<dbReference type="SUPFAM" id="SSF52540">
    <property type="entry name" value="P-loop containing nucleoside triphosphate hydrolases"/>
    <property type="match status" value="1"/>
</dbReference>
<evidence type="ECO:0000259" key="9">
    <source>
        <dbReference type="PROSITE" id="PS50893"/>
    </source>
</evidence>
<dbReference type="InterPro" id="IPR017871">
    <property type="entry name" value="ABC_transporter-like_CS"/>
</dbReference>
<evidence type="ECO:0000256" key="8">
    <source>
        <dbReference type="ARBA" id="ARBA00023136"/>
    </source>
</evidence>
<evidence type="ECO:0000256" key="2">
    <source>
        <dbReference type="ARBA" id="ARBA00022448"/>
    </source>
</evidence>
<dbReference type="InterPro" id="IPR003593">
    <property type="entry name" value="AAA+_ATPase"/>
</dbReference>
<keyword evidence="4" id="KW-0547">Nucleotide-binding</keyword>
<reference evidence="10 11" key="1">
    <citation type="submission" date="2018-07" db="EMBL/GenBank/DDBJ databases">
        <title>New species, Clostridium PI-S10-A1B.</title>
        <authorList>
            <person name="Krishna G."/>
            <person name="Summeta K."/>
            <person name="Shikha S."/>
            <person name="Prabhu P.B."/>
            <person name="Suresh K."/>
        </authorList>
    </citation>
    <scope>NUCLEOTIDE SEQUENCE [LARGE SCALE GENOMIC DNA]</scope>
    <source>
        <strain evidence="10 11">PI-S10-A1B</strain>
    </source>
</reference>
<dbReference type="GO" id="GO:0006865">
    <property type="term" value="P:amino acid transport"/>
    <property type="evidence" value="ECO:0007669"/>
    <property type="project" value="UniProtKB-KW"/>
</dbReference>
<proteinExistence type="inferred from homology"/>
<evidence type="ECO:0000256" key="1">
    <source>
        <dbReference type="ARBA" id="ARBA00005417"/>
    </source>
</evidence>
<dbReference type="Proteomes" id="UP000260680">
    <property type="component" value="Unassembled WGS sequence"/>
</dbReference>
<dbReference type="PROSITE" id="PS00211">
    <property type="entry name" value="ABC_TRANSPORTER_1"/>
    <property type="match status" value="1"/>
</dbReference>
<dbReference type="PANTHER" id="PTHR43166:SF30">
    <property type="entry name" value="METHIONINE IMPORT ATP-BINDING PROTEIN METN"/>
    <property type="match status" value="1"/>
</dbReference>
<evidence type="ECO:0000256" key="3">
    <source>
        <dbReference type="ARBA" id="ARBA00022475"/>
    </source>
</evidence>
<dbReference type="Pfam" id="PF00005">
    <property type="entry name" value="ABC_tran"/>
    <property type="match status" value="1"/>
</dbReference>
<sequence>MIKINLLNKSFGTLNILNDISFTIERGRICGLVGKSGVGKSTLLRCINGLESYQSGSVTINGVEISSLSKKELNSFRKNIGMIFQHFSLIDRKTVYDNIALPMRCWNIPKKEIQARVKELLKLTGLEDKINVKTRNLSGGQKQRVAIARALTMNPEILLCDEATSALDPKTTKDILNLLKKINESLDITIIVVTHQMSVVRQICDDVILLEDGHVVENGHVDEVFMRYSPALERFAGVDELEIKSGCNYRITFKQDINNNDFMPRMGVELKNVYSIIYSSTEQFKENKYDTYMIGIPEDFESDFVNYFKHNNVSYRKILLNDKEET</sequence>
<protein>
    <submittedName>
        <fullName evidence="10">ATP-binding cassette domain-containing protein</fullName>
    </submittedName>
</protein>
<dbReference type="OrthoDB" id="9804199at2"/>